<dbReference type="AlphaFoldDB" id="A0A1H6SLU7"/>
<name>A0A1H6SLU7_9GAMM</name>
<reference evidence="1 2" key="1">
    <citation type="submission" date="2016-10" db="EMBL/GenBank/DDBJ databases">
        <authorList>
            <person name="de Groot N.N."/>
        </authorList>
    </citation>
    <scope>NUCLEOTIDE SEQUENCE [LARGE SCALE GENOMIC DNA]</scope>
    <source>
        <strain evidence="1 2">DSM 373</strain>
    </source>
</reference>
<dbReference type="EMBL" id="FNYQ01000015">
    <property type="protein sequence ID" value="SEI66874.1"/>
    <property type="molecule type" value="Genomic_DNA"/>
</dbReference>
<evidence type="ECO:0000313" key="1">
    <source>
        <dbReference type="EMBL" id="SEI66874.1"/>
    </source>
</evidence>
<dbReference type="Proteomes" id="UP000199250">
    <property type="component" value="Unassembled WGS sequence"/>
</dbReference>
<dbReference type="OrthoDB" id="7041627at2"/>
<dbReference type="RefSeq" id="WP_139204188.1">
    <property type="nucleotide sequence ID" value="NZ_FNYQ01000015.1"/>
</dbReference>
<evidence type="ECO:0008006" key="3">
    <source>
        <dbReference type="Google" id="ProtNLM"/>
    </source>
</evidence>
<gene>
    <name evidence="1" type="ORF">SAMN04244572_01257</name>
</gene>
<protein>
    <recommendedName>
        <fullName evidence="3">RiboL-PSP-HEPN domain-containing protein</fullName>
    </recommendedName>
</protein>
<evidence type="ECO:0000313" key="2">
    <source>
        <dbReference type="Proteomes" id="UP000199250"/>
    </source>
</evidence>
<accession>A0A1H6SLU7</accession>
<proteinExistence type="predicted"/>
<organism evidence="1 2">
    <name type="scientific">Azotobacter beijerinckii</name>
    <dbReference type="NCBI Taxonomy" id="170623"/>
    <lineage>
        <taxon>Bacteria</taxon>
        <taxon>Pseudomonadati</taxon>
        <taxon>Pseudomonadota</taxon>
        <taxon>Gammaproteobacteria</taxon>
        <taxon>Pseudomonadales</taxon>
        <taxon>Pseudomonadaceae</taxon>
        <taxon>Azotobacter</taxon>
    </lineage>
</organism>
<sequence>MAGRPPEVDHVKAILLREIKAAEDLVAKVRKLSGGINPAGAPGLHPKYVRQVVELAFMGIVASWEEFLEMALVRYVAGARTKAGYAPTPRFGRATSIAHAYQVLSNNAKFDPKKDYLKVSDPKWVTNSADFLFSAHGFADIKAKSDLLGHASSIRNRVAHSSDKCRAEFRATAIHFLQPVNGLLTKGYAPGDLLVTPVARHFGQPAIQAAKTYFSAYTDLYKSLADKVVP</sequence>